<evidence type="ECO:0008006" key="3">
    <source>
        <dbReference type="Google" id="ProtNLM"/>
    </source>
</evidence>
<reference evidence="1 2" key="1">
    <citation type="submission" date="2024-11" db="EMBL/GenBank/DDBJ databases">
        <title>A near-complete genome assembly of Cinchona calisaya.</title>
        <authorList>
            <person name="Lian D.C."/>
            <person name="Zhao X.W."/>
            <person name="Wei L."/>
        </authorList>
    </citation>
    <scope>NUCLEOTIDE SEQUENCE [LARGE SCALE GENOMIC DNA]</scope>
    <source>
        <tissue evidence="1">Nenye</tissue>
    </source>
</reference>
<protein>
    <recommendedName>
        <fullName evidence="3">Late embryogenesis abundant protein</fullName>
    </recommendedName>
</protein>
<dbReference type="AlphaFoldDB" id="A0ABD3A145"/>
<accession>A0ABD3A145</accession>
<evidence type="ECO:0000313" key="1">
    <source>
        <dbReference type="EMBL" id="KAL3524666.1"/>
    </source>
</evidence>
<proteinExistence type="predicted"/>
<gene>
    <name evidence="1" type="ORF">ACH5RR_013038</name>
</gene>
<dbReference type="EMBL" id="JBJUIK010000006">
    <property type="protein sequence ID" value="KAL3524666.1"/>
    <property type="molecule type" value="Genomic_DNA"/>
</dbReference>
<organism evidence="1 2">
    <name type="scientific">Cinchona calisaya</name>
    <dbReference type="NCBI Taxonomy" id="153742"/>
    <lineage>
        <taxon>Eukaryota</taxon>
        <taxon>Viridiplantae</taxon>
        <taxon>Streptophyta</taxon>
        <taxon>Embryophyta</taxon>
        <taxon>Tracheophyta</taxon>
        <taxon>Spermatophyta</taxon>
        <taxon>Magnoliopsida</taxon>
        <taxon>eudicotyledons</taxon>
        <taxon>Gunneridae</taxon>
        <taxon>Pentapetalae</taxon>
        <taxon>asterids</taxon>
        <taxon>lamiids</taxon>
        <taxon>Gentianales</taxon>
        <taxon>Rubiaceae</taxon>
        <taxon>Cinchonoideae</taxon>
        <taxon>Cinchoneae</taxon>
        <taxon>Cinchona</taxon>
    </lineage>
</organism>
<dbReference type="Proteomes" id="UP001630127">
    <property type="component" value="Unassembled WGS sequence"/>
</dbReference>
<name>A0ABD3A145_9GENT</name>
<comment type="caution">
    <text evidence="1">The sequence shown here is derived from an EMBL/GenBank/DDBJ whole genome shotgun (WGS) entry which is preliminary data.</text>
</comment>
<keyword evidence="2" id="KW-1185">Reference proteome</keyword>
<evidence type="ECO:0000313" key="2">
    <source>
        <dbReference type="Proteomes" id="UP001630127"/>
    </source>
</evidence>
<sequence length="108" mass="12270">MENLNTLHITQSIPQLQPNLIEVAIISHSKEMNQESYRGLTINEQNTISDAIIDDTMIMAQDEAHDTNNTLVSNMDEPHAINHACRKEHVDVLKFFSTETDAKLRPDN</sequence>